<keyword evidence="9" id="KW-1185">Reference proteome</keyword>
<dbReference type="PANTHER" id="PTHR40077:SF1">
    <property type="entry name" value="MEMBRANE PROTEIN"/>
    <property type="match status" value="1"/>
</dbReference>
<dbReference type="NCBIfam" id="TIGR03954">
    <property type="entry name" value="integ_memb_HG"/>
    <property type="match status" value="1"/>
</dbReference>
<evidence type="ECO:0000256" key="2">
    <source>
        <dbReference type="ARBA" id="ARBA00022475"/>
    </source>
</evidence>
<evidence type="ECO:0000313" key="8">
    <source>
        <dbReference type="EMBL" id="KUP06838.1"/>
    </source>
</evidence>
<dbReference type="PATRIC" id="fig|1150625.3.peg.1482"/>
<dbReference type="EMBL" id="LDYG01000026">
    <property type="protein sequence ID" value="KUP06838.1"/>
    <property type="molecule type" value="Genomic_DNA"/>
</dbReference>
<dbReference type="AlphaFoldDB" id="A0A147K962"/>
<name>A0A147K962_9BACI</name>
<accession>A0A147K962</accession>
<evidence type="ECO:0000256" key="6">
    <source>
        <dbReference type="SAM" id="Phobius"/>
    </source>
</evidence>
<organism evidence="8 9">
    <name type="scientific">Bacillus coahuilensis p1.1.43</name>
    <dbReference type="NCBI Taxonomy" id="1150625"/>
    <lineage>
        <taxon>Bacteria</taxon>
        <taxon>Bacillati</taxon>
        <taxon>Bacillota</taxon>
        <taxon>Bacilli</taxon>
        <taxon>Bacillales</taxon>
        <taxon>Bacillaceae</taxon>
        <taxon>Bacillus</taxon>
    </lineage>
</organism>
<dbReference type="InterPro" id="IPR023845">
    <property type="entry name" value="DUF3817_TM"/>
</dbReference>
<feature type="transmembrane region" description="Helical" evidence="6">
    <location>
        <begin position="12"/>
        <end position="30"/>
    </location>
</feature>
<evidence type="ECO:0000256" key="5">
    <source>
        <dbReference type="ARBA" id="ARBA00023136"/>
    </source>
</evidence>
<dbReference type="STRING" id="1150625.Q75_07065"/>
<keyword evidence="4 6" id="KW-1133">Transmembrane helix</keyword>
<dbReference type="Pfam" id="PF12823">
    <property type="entry name" value="DUF3817"/>
    <property type="match status" value="1"/>
</dbReference>
<feature type="transmembrane region" description="Helical" evidence="6">
    <location>
        <begin position="69"/>
        <end position="88"/>
    </location>
</feature>
<reference evidence="8 9" key="1">
    <citation type="journal article" date="2016" name="Front. Microbiol.">
        <title>Microevolution Analysis of Bacillus coahuilensis Unveils Differences in Phosphorus Acquisition Strategies and Their Regulation.</title>
        <authorList>
            <person name="Gomez-Lunar Z."/>
            <person name="Hernandez-Gonzalez I."/>
            <person name="Rodriguez-Torres M.D."/>
            <person name="Souza V."/>
            <person name="Olmedo-Alvarez G."/>
        </authorList>
    </citation>
    <scope>NUCLEOTIDE SEQUENCE [LARGE SCALE GENOMIC DNA]</scope>
    <source>
        <strain evidence="9">p1.1.43</strain>
    </source>
</reference>
<dbReference type="GO" id="GO:0005886">
    <property type="term" value="C:plasma membrane"/>
    <property type="evidence" value="ECO:0007669"/>
    <property type="project" value="UniProtKB-SubCell"/>
</dbReference>
<evidence type="ECO:0000256" key="1">
    <source>
        <dbReference type="ARBA" id="ARBA00004651"/>
    </source>
</evidence>
<proteinExistence type="predicted"/>
<dbReference type="Proteomes" id="UP000074108">
    <property type="component" value="Unassembled WGS sequence"/>
</dbReference>
<protein>
    <submittedName>
        <fullName evidence="8">Membrane protein</fullName>
    </submittedName>
</protein>
<keyword evidence="3 6" id="KW-0812">Transmembrane</keyword>
<gene>
    <name evidence="8" type="ORF">Q75_07065</name>
</gene>
<feature type="transmembrane region" description="Helical" evidence="6">
    <location>
        <begin position="42"/>
        <end position="63"/>
    </location>
</feature>
<dbReference type="RefSeq" id="WP_059350881.1">
    <property type="nucleotide sequence ID" value="NZ_LDYG01000026.1"/>
</dbReference>
<dbReference type="OrthoDB" id="1121311at2"/>
<evidence type="ECO:0000259" key="7">
    <source>
        <dbReference type="Pfam" id="PF12823"/>
    </source>
</evidence>
<comment type="subcellular location">
    <subcellularLocation>
        <location evidence="1">Cell membrane</location>
        <topology evidence="1">Multi-pass membrane protein</topology>
    </subcellularLocation>
</comment>
<feature type="domain" description="DUF3817" evidence="7">
    <location>
        <begin position="8"/>
        <end position="91"/>
    </location>
</feature>
<dbReference type="PANTHER" id="PTHR40077">
    <property type="entry name" value="MEMBRANE PROTEIN-RELATED"/>
    <property type="match status" value="1"/>
</dbReference>
<keyword evidence="5 6" id="KW-0472">Membrane</keyword>
<evidence type="ECO:0000313" key="9">
    <source>
        <dbReference type="Proteomes" id="UP000074108"/>
    </source>
</evidence>
<sequence length="96" mass="10619">MLNTARGRFVLLSYGEAISYLLLLGIAMPLKYMAGIPEVVSVVGAIHGGLFTFYIVAAIHLFFVDKWSIIQFGLAVVAAFLPFGPFIFDKYFLKNP</sequence>
<keyword evidence="2" id="KW-1003">Cell membrane</keyword>
<evidence type="ECO:0000256" key="3">
    <source>
        <dbReference type="ARBA" id="ARBA00022692"/>
    </source>
</evidence>
<comment type="caution">
    <text evidence="8">The sequence shown here is derived from an EMBL/GenBank/DDBJ whole genome shotgun (WGS) entry which is preliminary data.</text>
</comment>
<evidence type="ECO:0000256" key="4">
    <source>
        <dbReference type="ARBA" id="ARBA00022989"/>
    </source>
</evidence>